<organism evidence="2 3">
    <name type="scientific">Xenorhabdus mauleonii</name>
    <dbReference type="NCBI Taxonomy" id="351675"/>
    <lineage>
        <taxon>Bacteria</taxon>
        <taxon>Pseudomonadati</taxon>
        <taxon>Pseudomonadota</taxon>
        <taxon>Gammaproteobacteria</taxon>
        <taxon>Enterobacterales</taxon>
        <taxon>Morganellaceae</taxon>
        <taxon>Xenorhabdus</taxon>
    </lineage>
</organism>
<dbReference type="EMBL" id="NITY01000001">
    <property type="protein sequence ID" value="PHM45867.1"/>
    <property type="molecule type" value="Genomic_DNA"/>
</dbReference>
<name>A0A1I3MVN3_9GAMM</name>
<proteinExistence type="predicted"/>
<dbReference type="STRING" id="351675.SAMN05421680_1052"/>
<dbReference type="OrthoDB" id="6440730at2"/>
<dbReference type="AlphaFoldDB" id="A0A1I3MVN3"/>
<evidence type="ECO:0000313" key="2">
    <source>
        <dbReference type="EMBL" id="SFJ00992.1"/>
    </source>
</evidence>
<evidence type="ECO:0000313" key="3">
    <source>
        <dbReference type="Proteomes" id="UP000198919"/>
    </source>
</evidence>
<dbReference type="EMBL" id="FORG01000005">
    <property type="protein sequence ID" value="SFJ00992.1"/>
    <property type="molecule type" value="Genomic_DNA"/>
</dbReference>
<keyword evidence="4" id="KW-1185">Reference proteome</keyword>
<evidence type="ECO:0000313" key="4">
    <source>
        <dbReference type="Proteomes" id="UP000224607"/>
    </source>
</evidence>
<reference evidence="2" key="1">
    <citation type="submission" date="2016-10" db="EMBL/GenBank/DDBJ databases">
        <authorList>
            <person name="de Groot N.N."/>
        </authorList>
    </citation>
    <scope>NUCLEOTIDE SEQUENCE [LARGE SCALE GENOMIC DNA]</scope>
    <source>
        <strain evidence="2">DSM 17908</strain>
    </source>
</reference>
<evidence type="ECO:0000313" key="1">
    <source>
        <dbReference type="EMBL" id="PHM45867.1"/>
    </source>
</evidence>
<reference evidence="3" key="2">
    <citation type="submission" date="2016-10" db="EMBL/GenBank/DDBJ databases">
        <authorList>
            <person name="Varghese N."/>
            <person name="Submissions S."/>
        </authorList>
    </citation>
    <scope>NUCLEOTIDE SEQUENCE [LARGE SCALE GENOMIC DNA]</scope>
    <source>
        <strain evidence="3">DSM 17908</strain>
    </source>
</reference>
<protein>
    <submittedName>
        <fullName evidence="2">Uncharacterized protein</fullName>
    </submittedName>
</protein>
<dbReference type="Proteomes" id="UP000198919">
    <property type="component" value="Unassembled WGS sequence"/>
</dbReference>
<dbReference type="RefSeq" id="WP_092509062.1">
    <property type="nucleotide sequence ID" value="NZ_CAWNQB010000001.1"/>
</dbReference>
<reference evidence="1 4" key="3">
    <citation type="journal article" date="2017" name="Nat. Microbiol.">
        <title>Natural product diversity associated with the nematode symbionts Photorhabdus and Xenorhabdus.</title>
        <authorList>
            <person name="Tobias N.J."/>
            <person name="Wolff H."/>
            <person name="Djahanschiri B."/>
            <person name="Grundmann F."/>
            <person name="Kronenwerth M."/>
            <person name="Shi Y.M."/>
            <person name="Simonyi S."/>
            <person name="Grun P."/>
            <person name="Shapiro-Ilan D."/>
            <person name="Pidot S.J."/>
            <person name="Stinear T.P."/>
            <person name="Ebersberger I."/>
            <person name="Bode H.B."/>
        </authorList>
    </citation>
    <scope>NUCLEOTIDE SEQUENCE [LARGE SCALE GENOMIC DNA]</scope>
    <source>
        <strain evidence="1 4">DSM 17908</strain>
    </source>
</reference>
<dbReference type="Proteomes" id="UP000224607">
    <property type="component" value="Unassembled WGS sequence"/>
</dbReference>
<gene>
    <name evidence="2" type="ORF">SAMN05421680_1052</name>
    <name evidence="1" type="ORF">Xmau_00258</name>
</gene>
<accession>A0A1I3MVN3</accession>
<sequence length="351" mass="38853">MSGVGLKITNQADGTSFVFNEKTAPASLVWTDFVSKSTPGIRRSPTDWRFYEWTCQIKIPAGYRAHVYPVEFTGFSQDRSGNGFVLTGFYERAEFAQNGETVIVDRVSLDNFFEKWLTELIKIIAYPSTSGGKAGLKIANNSNFNNSVPPAGFGYVSHKARVYIDGRFDPASIDPRLNYGNCLMFFYNEDPECMLVHREGYYTSHNRYDGGGRAGWYRVVVFSNIGIKERLEGGGYGLKLRNRDGVVTFNSGVGVLTKPVSLDVSNRKLGDIIPTPGIKYPMLVPAWIGHHLWMGGSTAYSRDLSLTGNGAGALFIGSGKSAFHRASHWGTINYTTKQSILILDAASYFNF</sequence>